<evidence type="ECO:0000256" key="1">
    <source>
        <dbReference type="ARBA" id="ARBA00004651"/>
    </source>
</evidence>
<feature type="transmembrane region" description="Helical" evidence="7">
    <location>
        <begin position="203"/>
        <end position="225"/>
    </location>
</feature>
<keyword evidence="9" id="KW-1185">Reference proteome</keyword>
<organism evidence="8 9">
    <name type="scientific">Paludisphaera mucosa</name>
    <dbReference type="NCBI Taxonomy" id="3030827"/>
    <lineage>
        <taxon>Bacteria</taxon>
        <taxon>Pseudomonadati</taxon>
        <taxon>Planctomycetota</taxon>
        <taxon>Planctomycetia</taxon>
        <taxon>Isosphaerales</taxon>
        <taxon>Isosphaeraceae</taxon>
        <taxon>Paludisphaera</taxon>
    </lineage>
</organism>
<evidence type="ECO:0000256" key="6">
    <source>
        <dbReference type="ARBA" id="ARBA00023136"/>
    </source>
</evidence>
<evidence type="ECO:0000313" key="9">
    <source>
        <dbReference type="Proteomes" id="UP001216907"/>
    </source>
</evidence>
<keyword evidence="4 7" id="KW-0812">Transmembrane</keyword>
<feature type="transmembrane region" description="Helical" evidence="7">
    <location>
        <begin position="310"/>
        <end position="330"/>
    </location>
</feature>
<dbReference type="RefSeq" id="WP_277860210.1">
    <property type="nucleotide sequence ID" value="NZ_JARRAG010000001.1"/>
</dbReference>
<feature type="transmembrane region" description="Helical" evidence="7">
    <location>
        <begin position="166"/>
        <end position="191"/>
    </location>
</feature>
<reference evidence="8 9" key="1">
    <citation type="submission" date="2023-03" db="EMBL/GenBank/DDBJ databases">
        <title>Paludisphaera mucosa sp. nov. a novel planctomycete from northern fen.</title>
        <authorList>
            <person name="Ivanova A."/>
        </authorList>
    </citation>
    <scope>NUCLEOTIDE SEQUENCE [LARGE SCALE GENOMIC DNA]</scope>
    <source>
        <strain evidence="8 9">Pla2</strain>
    </source>
</reference>
<dbReference type="InterPro" id="IPR003317">
    <property type="entry name" value="Cyt-d_oxidase_su2"/>
</dbReference>
<evidence type="ECO:0000313" key="8">
    <source>
        <dbReference type="EMBL" id="MDG3003864.1"/>
    </source>
</evidence>
<sequence>MGFLTTISPAEGVAAVMLLALIAYALLGGADYGAGVWDLMARGPRAQAQRDLIAHAIGPVWEANHVWLIIIIVLLFTGFPAAFTAVMTTLHVPLSLLLIGIVLRGSAFTFRSYDATELARRRWNRVFSIPSVVTPVLLGAVIGAIATGEPGRAAEAGGAAPLFATWLRPFPLAVGLFALNLFAYLAAVYLTLETDDPALQEDFRFKALVSAVTLGAVAWLVYFLAGIEAPLVHEGLSRSSWGASLRYATGAMAITAIAALWLRWYSVARLAAMFQAAMILWGAGTAQFPYLVPPHFDMVRGAAPRLVHQLLLIALGCGSVVLIPSLIYLFRVFKGHTFRADLAVASAAEEGPVNSSRA</sequence>
<proteinExistence type="inferred from homology"/>
<keyword evidence="5 7" id="KW-1133">Transmembrane helix</keyword>
<protein>
    <submittedName>
        <fullName evidence="8">Cytochrome d ubiquinol oxidase subunit II</fullName>
    </submittedName>
</protein>
<name>A0ABT6F8F0_9BACT</name>
<evidence type="ECO:0000256" key="7">
    <source>
        <dbReference type="SAM" id="Phobius"/>
    </source>
</evidence>
<keyword evidence="3" id="KW-1003">Cell membrane</keyword>
<dbReference type="EMBL" id="JARRAG010000001">
    <property type="protein sequence ID" value="MDG3003864.1"/>
    <property type="molecule type" value="Genomic_DNA"/>
</dbReference>
<dbReference type="Proteomes" id="UP001216907">
    <property type="component" value="Unassembled WGS sequence"/>
</dbReference>
<evidence type="ECO:0000256" key="2">
    <source>
        <dbReference type="ARBA" id="ARBA00007543"/>
    </source>
</evidence>
<keyword evidence="6 7" id="KW-0472">Membrane</keyword>
<gene>
    <name evidence="8" type="ORF">PZE19_08780</name>
</gene>
<dbReference type="PANTHER" id="PTHR43141">
    <property type="entry name" value="CYTOCHROME BD2 SUBUNIT II"/>
    <property type="match status" value="1"/>
</dbReference>
<feature type="transmembrane region" description="Helical" evidence="7">
    <location>
        <begin position="270"/>
        <end position="290"/>
    </location>
</feature>
<comment type="similarity">
    <text evidence="2">Belongs to the cytochrome ubiquinol oxidase subunit 2 family.</text>
</comment>
<feature type="transmembrane region" description="Helical" evidence="7">
    <location>
        <begin position="12"/>
        <end position="40"/>
    </location>
</feature>
<feature type="transmembrane region" description="Helical" evidence="7">
    <location>
        <begin position="82"/>
        <end position="105"/>
    </location>
</feature>
<dbReference type="PANTHER" id="PTHR43141:SF4">
    <property type="entry name" value="CYTOCHROME BD2 SUBUNIT II"/>
    <property type="match status" value="1"/>
</dbReference>
<feature type="transmembrane region" description="Helical" evidence="7">
    <location>
        <begin position="245"/>
        <end position="263"/>
    </location>
</feature>
<evidence type="ECO:0000256" key="5">
    <source>
        <dbReference type="ARBA" id="ARBA00022989"/>
    </source>
</evidence>
<evidence type="ECO:0000256" key="4">
    <source>
        <dbReference type="ARBA" id="ARBA00022692"/>
    </source>
</evidence>
<feature type="transmembrane region" description="Helical" evidence="7">
    <location>
        <begin position="126"/>
        <end position="146"/>
    </location>
</feature>
<comment type="subcellular location">
    <subcellularLocation>
        <location evidence="1">Cell membrane</location>
        <topology evidence="1">Multi-pass membrane protein</topology>
    </subcellularLocation>
</comment>
<feature type="transmembrane region" description="Helical" evidence="7">
    <location>
        <begin position="52"/>
        <end position="76"/>
    </location>
</feature>
<accession>A0ABT6F8F0</accession>
<dbReference type="Pfam" id="PF02322">
    <property type="entry name" value="Cyt_bd_oxida_II"/>
    <property type="match status" value="1"/>
</dbReference>
<evidence type="ECO:0000256" key="3">
    <source>
        <dbReference type="ARBA" id="ARBA00022475"/>
    </source>
</evidence>
<comment type="caution">
    <text evidence="8">The sequence shown here is derived from an EMBL/GenBank/DDBJ whole genome shotgun (WGS) entry which is preliminary data.</text>
</comment>